<evidence type="ECO:0000256" key="1">
    <source>
        <dbReference type="SAM" id="Phobius"/>
    </source>
</evidence>
<name>A0A7Y9I7W7_9ACTN</name>
<gene>
    <name evidence="2" type="ORF">BKA15_002945</name>
</gene>
<proteinExistence type="predicted"/>
<keyword evidence="1" id="KW-0472">Membrane</keyword>
<evidence type="ECO:0000313" key="3">
    <source>
        <dbReference type="Proteomes" id="UP000569914"/>
    </source>
</evidence>
<evidence type="ECO:0008006" key="4">
    <source>
        <dbReference type="Google" id="ProtNLM"/>
    </source>
</evidence>
<dbReference type="InterPro" id="IPR049790">
    <property type="entry name" value="Rv3655c/TadE"/>
</dbReference>
<dbReference type="NCBIfam" id="NF041390">
    <property type="entry name" value="TadE_Rv3655c"/>
    <property type="match status" value="1"/>
</dbReference>
<dbReference type="RefSeq" id="WP_179751888.1">
    <property type="nucleotide sequence ID" value="NZ_JACCBU010000001.1"/>
</dbReference>
<dbReference type="EMBL" id="JACCBU010000001">
    <property type="protein sequence ID" value="NYE71616.1"/>
    <property type="molecule type" value="Genomic_DNA"/>
</dbReference>
<sequence length="130" mass="13586">MPTSDQRQRSREAGMGRFRDRGMVTAELAVSILAALALLSLLSWGIGLIVLQLRCGDTAAEVARQAARGDEAGIARAKRDAPDGSVIMIDKSGDTTIVTVRLEARPMSALVPAVPLTASAEVVTEPGESG</sequence>
<comment type="caution">
    <text evidence="2">The sequence shown here is derived from an EMBL/GenBank/DDBJ whole genome shotgun (WGS) entry which is preliminary data.</text>
</comment>
<protein>
    <recommendedName>
        <fullName evidence="4">TadE-like protein</fullName>
    </recommendedName>
</protein>
<keyword evidence="1" id="KW-1133">Transmembrane helix</keyword>
<organism evidence="2 3">
    <name type="scientific">Microlunatus parietis</name>
    <dbReference type="NCBI Taxonomy" id="682979"/>
    <lineage>
        <taxon>Bacteria</taxon>
        <taxon>Bacillati</taxon>
        <taxon>Actinomycetota</taxon>
        <taxon>Actinomycetes</taxon>
        <taxon>Propionibacteriales</taxon>
        <taxon>Propionibacteriaceae</taxon>
        <taxon>Microlunatus</taxon>
    </lineage>
</organism>
<dbReference type="AlphaFoldDB" id="A0A7Y9I7W7"/>
<accession>A0A7Y9I7W7</accession>
<reference evidence="2 3" key="1">
    <citation type="submission" date="2020-07" db="EMBL/GenBank/DDBJ databases">
        <title>Sequencing the genomes of 1000 actinobacteria strains.</title>
        <authorList>
            <person name="Klenk H.-P."/>
        </authorList>
    </citation>
    <scope>NUCLEOTIDE SEQUENCE [LARGE SCALE GENOMIC DNA]</scope>
    <source>
        <strain evidence="2 3">DSM 22083</strain>
    </source>
</reference>
<dbReference type="Proteomes" id="UP000569914">
    <property type="component" value="Unassembled WGS sequence"/>
</dbReference>
<keyword evidence="3" id="KW-1185">Reference proteome</keyword>
<feature type="transmembrane region" description="Helical" evidence="1">
    <location>
        <begin position="28"/>
        <end position="51"/>
    </location>
</feature>
<keyword evidence="1" id="KW-0812">Transmembrane</keyword>
<evidence type="ECO:0000313" key="2">
    <source>
        <dbReference type="EMBL" id="NYE71616.1"/>
    </source>
</evidence>